<keyword evidence="18" id="KW-1185">Reference proteome</keyword>
<evidence type="ECO:0000256" key="6">
    <source>
        <dbReference type="ARBA" id="ARBA00016853"/>
    </source>
</evidence>
<accession>A0A120I957</accession>
<dbReference type="SUPFAM" id="SSF55031">
    <property type="entry name" value="Bacterial exopeptidase dimerisation domain"/>
    <property type="match status" value="1"/>
</dbReference>
<dbReference type="InterPro" id="IPR036264">
    <property type="entry name" value="Bact_exopeptidase_dim_dom"/>
</dbReference>
<reference evidence="17 19" key="3">
    <citation type="submission" date="2017-12" db="EMBL/GenBank/DDBJ databases">
        <title>Phylogenetic diversity of female urinary microbiome.</title>
        <authorList>
            <person name="Thomas-White K."/>
            <person name="Wolfe A.J."/>
        </authorList>
    </citation>
    <scope>NUCLEOTIDE SEQUENCE [LARGE SCALE GENOMIC DNA]</scope>
    <source>
        <strain evidence="17 19">UMB0139</strain>
    </source>
</reference>
<dbReference type="GO" id="GO:0046872">
    <property type="term" value="F:metal ion binding"/>
    <property type="evidence" value="ECO:0007669"/>
    <property type="project" value="UniProtKB-KW"/>
</dbReference>
<keyword evidence="9" id="KW-0378">Hydrolase</keyword>
<evidence type="ECO:0000259" key="15">
    <source>
        <dbReference type="Pfam" id="PF07687"/>
    </source>
</evidence>
<dbReference type="InterPro" id="IPR002933">
    <property type="entry name" value="Peptidase_M20"/>
</dbReference>
<comment type="cofactor">
    <cofactor evidence="1">
        <name>Co(2+)</name>
        <dbReference type="ChEBI" id="CHEBI:48828"/>
    </cofactor>
</comment>
<dbReference type="EMBL" id="CP014160">
    <property type="protein sequence ID" value="AMB93893.1"/>
    <property type="molecule type" value="Genomic_DNA"/>
</dbReference>
<organism evidence="16 18">
    <name type="scientific">Aerococcus sanguinicola</name>
    <dbReference type="NCBI Taxonomy" id="119206"/>
    <lineage>
        <taxon>Bacteria</taxon>
        <taxon>Bacillati</taxon>
        <taxon>Bacillota</taxon>
        <taxon>Bacilli</taxon>
        <taxon>Lactobacillales</taxon>
        <taxon>Aerococcaceae</taxon>
        <taxon>Aerococcus</taxon>
    </lineage>
</organism>
<dbReference type="Gene3D" id="3.30.70.360">
    <property type="match status" value="1"/>
</dbReference>
<dbReference type="GO" id="GO:0009089">
    <property type="term" value="P:lysine biosynthetic process via diaminopimelate"/>
    <property type="evidence" value="ECO:0007669"/>
    <property type="project" value="UniProtKB-UniPathway"/>
</dbReference>
<proteinExistence type="inferred from homology"/>
<evidence type="ECO:0000256" key="2">
    <source>
        <dbReference type="ARBA" id="ARBA00001947"/>
    </source>
</evidence>
<dbReference type="PANTHER" id="PTHR43808">
    <property type="entry name" value="ACETYLORNITHINE DEACETYLASE"/>
    <property type="match status" value="1"/>
</dbReference>
<evidence type="ECO:0000256" key="4">
    <source>
        <dbReference type="ARBA" id="ARBA00006247"/>
    </source>
</evidence>
<reference evidence="16 18" key="1">
    <citation type="journal article" date="2016" name="Genome Announc.">
        <title>Complete Genome Sequences of Aerococcus christensenii CCUG 28831T, Aerococcus sanguinicola CCUG 43001T, Aerococcus urinae CCUG 36881T, Aerococcus urinaeequi CCUG 28094T, Aerococcus urinaehominis CCUG 42038 BT, and Aerococcus viridans CCUG 4311T.</title>
        <authorList>
            <person name="Carkaci D."/>
            <person name="Dargis R."/>
            <person name="Nielsen X.C."/>
            <person name="Skovgaard O."/>
            <person name="Fuursted K."/>
            <person name="Christensen J.J."/>
        </authorList>
    </citation>
    <scope>NUCLEOTIDE SEQUENCE [LARGE SCALE GENOMIC DNA]</scope>
    <source>
        <strain evidence="16 18">CCUG43001</strain>
    </source>
</reference>
<comment type="cofactor">
    <cofactor evidence="2">
        <name>Zn(2+)</name>
        <dbReference type="ChEBI" id="CHEBI:29105"/>
    </cofactor>
</comment>
<keyword evidence="13" id="KW-0170">Cobalt</keyword>
<keyword evidence="7" id="KW-0028">Amino-acid biosynthesis</keyword>
<evidence type="ECO:0000256" key="7">
    <source>
        <dbReference type="ARBA" id="ARBA00022605"/>
    </source>
</evidence>
<dbReference type="PANTHER" id="PTHR43808:SF8">
    <property type="entry name" value="PEPTIDASE M20 DIMERISATION DOMAIN-CONTAINING PROTEIN"/>
    <property type="match status" value="1"/>
</dbReference>
<name>A0A120I957_9LACT</name>
<dbReference type="SUPFAM" id="SSF53187">
    <property type="entry name" value="Zn-dependent exopeptidases"/>
    <property type="match status" value="1"/>
</dbReference>
<dbReference type="Gene3D" id="3.40.630.10">
    <property type="entry name" value="Zn peptidases"/>
    <property type="match status" value="2"/>
</dbReference>
<protein>
    <recommendedName>
        <fullName evidence="6">Probable succinyl-diaminopimelate desuccinylase</fullName>
        <ecNumber evidence="5">3.5.1.18</ecNumber>
    </recommendedName>
</protein>
<sequence>MNKEERIKVLQDIIQIPSENDHEEEVAKYIADLLQEHGIDSQLVEYAPGRSSLVAEIKGQEEGKVLVYSGHLDVVSAGDHEEWSHDPFGAEIVDGKMYGRGTTDMKSGLAAIVIALIELKEANADLKGTLRLALTVGEEIGMLGSEQLVDEGYLDDADAFLIAEPSGNEAIINAHKGSIQYEVISHGESAHSSMPEEGIDAIQLLVDYINIMNDKFDQAFNTDEAYNDQLGRSLNVNTVIEAGTQINSVASKAVMKANTRVVPEAGNDLVVKMMQDTMDELNEKNDGRLELNLLQNNPAAESSPDNALVKAIQASADWEVGTQTLAGATDASNFGRISDDYDLAVFGPGETSRAHKLDEYVEVADYLKFIDLYIETAKTYLA</sequence>
<dbReference type="KEGG" id="asan:AWM72_03545"/>
<dbReference type="Proteomes" id="UP000234239">
    <property type="component" value="Unassembled WGS sequence"/>
</dbReference>
<evidence type="ECO:0000256" key="8">
    <source>
        <dbReference type="ARBA" id="ARBA00022723"/>
    </source>
</evidence>
<dbReference type="NCBIfam" id="NF006365">
    <property type="entry name" value="PRK08588.1"/>
    <property type="match status" value="1"/>
</dbReference>
<gene>
    <name evidence="16" type="ORF">AWM72_03545</name>
    <name evidence="17" type="ORF">CYJ28_08185</name>
</gene>
<reference evidence="18" key="2">
    <citation type="submission" date="2016-01" db="EMBL/GenBank/DDBJ databases">
        <title>Six Aerococcus type strain genome sequencing and assembly using PacBio and Illumina Hiseq.</title>
        <authorList>
            <person name="Carkaci D."/>
            <person name="Dargis R."/>
            <person name="Nielsen X.C."/>
            <person name="Skovgaard O."/>
            <person name="Fuursted K."/>
            <person name="Christensen J.J."/>
        </authorList>
    </citation>
    <scope>NUCLEOTIDE SEQUENCE [LARGE SCALE GENOMIC DNA]</scope>
    <source>
        <strain evidence="18">CCUG43001</strain>
    </source>
</reference>
<comment type="similarity">
    <text evidence="4">Belongs to the peptidase M20A family.</text>
</comment>
<dbReference type="EMBL" id="PKGY01000004">
    <property type="protein sequence ID" value="PKZ21156.1"/>
    <property type="molecule type" value="Genomic_DNA"/>
</dbReference>
<evidence type="ECO:0000313" key="16">
    <source>
        <dbReference type="EMBL" id="AMB93893.1"/>
    </source>
</evidence>
<evidence type="ECO:0000313" key="17">
    <source>
        <dbReference type="EMBL" id="PKZ21156.1"/>
    </source>
</evidence>
<evidence type="ECO:0000256" key="9">
    <source>
        <dbReference type="ARBA" id="ARBA00022801"/>
    </source>
</evidence>
<dbReference type="InterPro" id="IPR011650">
    <property type="entry name" value="Peptidase_M20_dimer"/>
</dbReference>
<evidence type="ECO:0000256" key="12">
    <source>
        <dbReference type="ARBA" id="ARBA00023154"/>
    </source>
</evidence>
<dbReference type="GO" id="GO:0009014">
    <property type="term" value="F:succinyl-diaminopimelate desuccinylase activity"/>
    <property type="evidence" value="ECO:0007669"/>
    <property type="project" value="UniProtKB-EC"/>
</dbReference>
<evidence type="ECO:0000256" key="13">
    <source>
        <dbReference type="ARBA" id="ARBA00023285"/>
    </source>
</evidence>
<dbReference type="UniPathway" id="UPA00034">
    <property type="reaction ID" value="UER00021"/>
</dbReference>
<dbReference type="GO" id="GO:0019877">
    <property type="term" value="P:diaminopimelate biosynthetic process"/>
    <property type="evidence" value="ECO:0007669"/>
    <property type="project" value="UniProtKB-KW"/>
</dbReference>
<evidence type="ECO:0000313" key="19">
    <source>
        <dbReference type="Proteomes" id="UP000234239"/>
    </source>
</evidence>
<dbReference type="EC" id="3.5.1.18" evidence="5"/>
<dbReference type="InterPro" id="IPR050072">
    <property type="entry name" value="Peptidase_M20A"/>
</dbReference>
<dbReference type="InterPro" id="IPR001261">
    <property type="entry name" value="ArgE/DapE_CS"/>
</dbReference>
<keyword evidence="10" id="KW-0862">Zinc</keyword>
<evidence type="ECO:0000256" key="11">
    <source>
        <dbReference type="ARBA" id="ARBA00022915"/>
    </source>
</evidence>
<keyword evidence="12" id="KW-0457">Lysine biosynthesis</keyword>
<comment type="catalytic activity">
    <reaction evidence="14">
        <text>N-succinyl-(2S,6S)-2,6-diaminopimelate + H2O = (2S,6S)-2,6-diaminopimelate + succinate</text>
        <dbReference type="Rhea" id="RHEA:22608"/>
        <dbReference type="ChEBI" id="CHEBI:15377"/>
        <dbReference type="ChEBI" id="CHEBI:30031"/>
        <dbReference type="ChEBI" id="CHEBI:57609"/>
        <dbReference type="ChEBI" id="CHEBI:58087"/>
        <dbReference type="EC" id="3.5.1.18"/>
    </reaction>
</comment>
<dbReference type="Pfam" id="PF01546">
    <property type="entry name" value="Peptidase_M20"/>
    <property type="match status" value="1"/>
</dbReference>
<dbReference type="Proteomes" id="UP000069912">
    <property type="component" value="Chromosome"/>
</dbReference>
<dbReference type="PROSITE" id="PS00759">
    <property type="entry name" value="ARGE_DAPE_CPG2_2"/>
    <property type="match status" value="1"/>
</dbReference>
<keyword evidence="8" id="KW-0479">Metal-binding</keyword>
<evidence type="ECO:0000256" key="1">
    <source>
        <dbReference type="ARBA" id="ARBA00001941"/>
    </source>
</evidence>
<dbReference type="OrthoDB" id="9792335at2"/>
<comment type="pathway">
    <text evidence="3">Amino-acid biosynthesis; L-lysine biosynthesis via DAP pathway; LL-2,6-diaminopimelate from (S)-tetrahydrodipicolinate (succinylase route): step 3/3.</text>
</comment>
<evidence type="ECO:0000256" key="5">
    <source>
        <dbReference type="ARBA" id="ARBA00011921"/>
    </source>
</evidence>
<keyword evidence="11" id="KW-0220">Diaminopimelate biosynthesis</keyword>
<evidence type="ECO:0000313" key="18">
    <source>
        <dbReference type="Proteomes" id="UP000069912"/>
    </source>
</evidence>
<dbReference type="AlphaFoldDB" id="A0A120I957"/>
<evidence type="ECO:0000256" key="10">
    <source>
        <dbReference type="ARBA" id="ARBA00022833"/>
    </source>
</evidence>
<evidence type="ECO:0000256" key="14">
    <source>
        <dbReference type="ARBA" id="ARBA00051301"/>
    </source>
</evidence>
<dbReference type="GeneID" id="92903144"/>
<dbReference type="CDD" id="cd08659">
    <property type="entry name" value="M20_ArgE_DapE-like"/>
    <property type="match status" value="1"/>
</dbReference>
<dbReference type="InterPro" id="IPR010182">
    <property type="entry name" value="ArgE/DapE"/>
</dbReference>
<feature type="domain" description="Peptidase M20 dimerisation" evidence="15">
    <location>
        <begin position="173"/>
        <end position="284"/>
    </location>
</feature>
<dbReference type="Pfam" id="PF07687">
    <property type="entry name" value="M20_dimer"/>
    <property type="match status" value="1"/>
</dbReference>
<evidence type="ECO:0000256" key="3">
    <source>
        <dbReference type="ARBA" id="ARBA00005130"/>
    </source>
</evidence>
<dbReference type="NCBIfam" id="TIGR01910">
    <property type="entry name" value="DapE-ArgE"/>
    <property type="match status" value="1"/>
</dbReference>
<dbReference type="RefSeq" id="WP_067973244.1">
    <property type="nucleotide sequence ID" value="NZ_CAJHKM010000005.1"/>
</dbReference>